<feature type="domain" description="Transglutaminase-like" evidence="1">
    <location>
        <begin position="175"/>
        <end position="241"/>
    </location>
</feature>
<dbReference type="Gene3D" id="2.60.40.2250">
    <property type="match status" value="1"/>
</dbReference>
<dbReference type="Pfam" id="PF01841">
    <property type="entry name" value="Transglut_core"/>
    <property type="match status" value="1"/>
</dbReference>
<organism evidence="2 3">
    <name type="scientific">Paraconexibacter antarcticus</name>
    <dbReference type="NCBI Taxonomy" id="2949664"/>
    <lineage>
        <taxon>Bacteria</taxon>
        <taxon>Bacillati</taxon>
        <taxon>Actinomycetota</taxon>
        <taxon>Thermoleophilia</taxon>
        <taxon>Solirubrobacterales</taxon>
        <taxon>Paraconexibacteraceae</taxon>
        <taxon>Paraconexibacter</taxon>
    </lineage>
</organism>
<keyword evidence="3" id="KW-1185">Reference proteome</keyword>
<dbReference type="RefSeq" id="WP_254570774.1">
    <property type="nucleotide sequence ID" value="NZ_CP098502.1"/>
</dbReference>
<dbReference type="PANTHER" id="PTHR33490:SF12">
    <property type="entry name" value="BLL5557 PROTEIN"/>
    <property type="match status" value="1"/>
</dbReference>
<dbReference type="EMBL" id="CP098502">
    <property type="protein sequence ID" value="UTI64061.1"/>
    <property type="molecule type" value="Genomic_DNA"/>
</dbReference>
<dbReference type="InterPro" id="IPR038765">
    <property type="entry name" value="Papain-like_cys_pep_sf"/>
</dbReference>
<reference evidence="2 3" key="1">
    <citation type="submission" date="2022-06" db="EMBL/GenBank/DDBJ databases">
        <title>Paraconexibacter antarcticus.</title>
        <authorList>
            <person name="Kim C.S."/>
        </authorList>
    </citation>
    <scope>NUCLEOTIDE SEQUENCE [LARGE SCALE GENOMIC DNA]</scope>
    <source>
        <strain evidence="2 3">02-257</strain>
    </source>
</reference>
<dbReference type="SUPFAM" id="SSF54001">
    <property type="entry name" value="Cysteine proteinases"/>
    <property type="match status" value="1"/>
</dbReference>
<accession>A0ABY5DQW9</accession>
<dbReference type="Proteomes" id="UP001056035">
    <property type="component" value="Chromosome"/>
</dbReference>
<name>A0ABY5DQW9_9ACTN</name>
<protein>
    <submittedName>
        <fullName evidence="2">Transglutaminase family protein</fullName>
    </submittedName>
</protein>
<dbReference type="PANTHER" id="PTHR33490">
    <property type="entry name" value="BLR5614 PROTEIN-RELATED"/>
    <property type="match status" value="1"/>
</dbReference>
<evidence type="ECO:0000313" key="3">
    <source>
        <dbReference type="Proteomes" id="UP001056035"/>
    </source>
</evidence>
<proteinExistence type="predicted"/>
<sequence>MHDTEPPERRPTDPTQALRLTVGCHFDVEAVLPTAAVMQVATYPQPGVQVESETWDTGADHHGYIDGYGNRCERMTIPAGPSRLSYSATVLITHPEDVLEPDVRETPVDELPDDVLVYTMPSRFCLPDELGHEAWQRFGHLEPGWGRVQAIADMVHDHLEFDHFSSNPWTTSKDVFVAQQGVCRDYAHLAITFCRALNIPARYVFGYIPAIGPGAIHEEMDFAAWFEVWMDGRWHTFDARNNTPRTGRVVVGRGRDAVDVALITSYGPLTFRHLTVIAEEPAA</sequence>
<dbReference type="Gene3D" id="3.10.620.30">
    <property type="match status" value="1"/>
</dbReference>
<gene>
    <name evidence="2" type="ORF">NBH00_22330</name>
</gene>
<dbReference type="SMART" id="SM00460">
    <property type="entry name" value="TGc"/>
    <property type="match status" value="1"/>
</dbReference>
<evidence type="ECO:0000259" key="1">
    <source>
        <dbReference type="SMART" id="SM00460"/>
    </source>
</evidence>
<dbReference type="InterPro" id="IPR002931">
    <property type="entry name" value="Transglutaminase-like"/>
</dbReference>
<evidence type="ECO:0000313" key="2">
    <source>
        <dbReference type="EMBL" id="UTI64061.1"/>
    </source>
</evidence>